<protein>
    <submittedName>
        <fullName evidence="2">ABC transporter permease subunit</fullName>
    </submittedName>
</protein>
<feature type="transmembrane region" description="Helical" evidence="1">
    <location>
        <begin position="25"/>
        <end position="46"/>
    </location>
</feature>
<gene>
    <name evidence="2" type="ORF">PU560_09295</name>
</gene>
<accession>A0ABT5TX71</accession>
<dbReference type="PANTHER" id="PTHR43471">
    <property type="entry name" value="ABC TRANSPORTER PERMEASE"/>
    <property type="match status" value="1"/>
</dbReference>
<comment type="caution">
    <text evidence="2">The sequence shown here is derived from an EMBL/GenBank/DDBJ whole genome shotgun (WGS) entry which is preliminary data.</text>
</comment>
<organism evidence="2 3">
    <name type="scientific">Georgenia halotolerans</name>
    <dbReference type="NCBI Taxonomy" id="3028317"/>
    <lineage>
        <taxon>Bacteria</taxon>
        <taxon>Bacillati</taxon>
        <taxon>Actinomycetota</taxon>
        <taxon>Actinomycetes</taxon>
        <taxon>Micrococcales</taxon>
        <taxon>Bogoriellaceae</taxon>
        <taxon>Georgenia</taxon>
    </lineage>
</organism>
<keyword evidence="1" id="KW-0812">Transmembrane</keyword>
<dbReference type="Pfam" id="PF12679">
    <property type="entry name" value="ABC2_membrane_2"/>
    <property type="match status" value="1"/>
</dbReference>
<feature type="transmembrane region" description="Helical" evidence="1">
    <location>
        <begin position="175"/>
        <end position="199"/>
    </location>
</feature>
<feature type="transmembrane region" description="Helical" evidence="1">
    <location>
        <begin position="211"/>
        <end position="231"/>
    </location>
</feature>
<keyword evidence="1" id="KW-0472">Membrane</keyword>
<evidence type="ECO:0000256" key="1">
    <source>
        <dbReference type="SAM" id="Phobius"/>
    </source>
</evidence>
<keyword evidence="3" id="KW-1185">Reference proteome</keyword>
<reference evidence="2" key="1">
    <citation type="submission" date="2023-02" db="EMBL/GenBank/DDBJ databases">
        <title>Georgenia sp.10Sc9-8, isolated from a soil sample collected from the Taklamakan desert.</title>
        <authorList>
            <person name="Liu S."/>
        </authorList>
    </citation>
    <scope>NUCLEOTIDE SEQUENCE</scope>
    <source>
        <strain evidence="2">10Sc9-8</strain>
    </source>
</reference>
<dbReference type="EMBL" id="JARACI010000944">
    <property type="protein sequence ID" value="MDD9206657.1"/>
    <property type="molecule type" value="Genomic_DNA"/>
</dbReference>
<proteinExistence type="predicted"/>
<keyword evidence="1" id="KW-1133">Transmembrane helix</keyword>
<sequence length="247" mass="26432">MIDRQRVWALMRKDWTELSRNKQAMVPLAIVPLLFVVVIPTAVIVVGDNAALTSSVNGLQGFLDHLPEGVVPAGLSIEETVVYSVLVYFLAPFFLIIPVMIASITASSSFVGEKERPTIEGLLYTPLTDRELVLGKVLVSVFPSVLIVWGSFAVYTVLVNVLAAPMLGGVFFPTWSWVVLILALVPLVAFLATCLIVAVSGRSRSMQEAQGASLLVVLPVIALVVGQPPGYCSSTPRSHSPAPSSCC</sequence>
<name>A0ABT5TX71_9MICO</name>
<feature type="transmembrane region" description="Helical" evidence="1">
    <location>
        <begin position="85"/>
        <end position="112"/>
    </location>
</feature>
<dbReference type="Proteomes" id="UP001165561">
    <property type="component" value="Unassembled WGS sequence"/>
</dbReference>
<evidence type="ECO:0000313" key="2">
    <source>
        <dbReference type="EMBL" id="MDD9206657.1"/>
    </source>
</evidence>
<evidence type="ECO:0000313" key="3">
    <source>
        <dbReference type="Proteomes" id="UP001165561"/>
    </source>
</evidence>